<dbReference type="PRINTS" id="PR00474">
    <property type="entry name" value="GLU5KINASE"/>
</dbReference>
<keyword evidence="1 8" id="KW-0963">Cytoplasm</keyword>
<dbReference type="PANTHER" id="PTHR43654">
    <property type="entry name" value="GLUTAMATE 5-KINASE"/>
    <property type="match status" value="1"/>
</dbReference>
<dbReference type="GeneID" id="56591216"/>
<dbReference type="InterPro" id="IPR019797">
    <property type="entry name" value="Glutamate_5-kinase_CS"/>
</dbReference>
<feature type="binding site" evidence="8">
    <location>
        <begin position="179"/>
        <end position="180"/>
    </location>
    <ligand>
        <name>ATP</name>
        <dbReference type="ChEBI" id="CHEBI:30616"/>
    </ligand>
</feature>
<feature type="binding site" evidence="8">
    <location>
        <position position="147"/>
    </location>
    <ligand>
        <name>substrate</name>
    </ligand>
</feature>
<dbReference type="UniPathway" id="UPA00098">
    <property type="reaction ID" value="UER00359"/>
</dbReference>
<keyword evidence="5 8" id="KW-0547">Nucleotide-binding</keyword>
<evidence type="ECO:0000256" key="4">
    <source>
        <dbReference type="ARBA" id="ARBA00022679"/>
    </source>
</evidence>
<dbReference type="FunFam" id="2.30.130.10:FF:000007">
    <property type="entry name" value="Glutamate 5-kinase"/>
    <property type="match status" value="1"/>
</dbReference>
<dbReference type="eggNOG" id="COG0263">
    <property type="taxonomic scope" value="Bacteria"/>
</dbReference>
<accession>A0A157RD14</accession>
<dbReference type="KEGG" id="btrm:SAMEA390648701494"/>
<evidence type="ECO:0000259" key="9">
    <source>
        <dbReference type="SMART" id="SM00359"/>
    </source>
</evidence>
<evidence type="ECO:0000256" key="1">
    <source>
        <dbReference type="ARBA" id="ARBA00022490"/>
    </source>
</evidence>
<feature type="binding site" evidence="8">
    <location>
        <position position="159"/>
    </location>
    <ligand>
        <name>substrate</name>
    </ligand>
</feature>
<protein>
    <recommendedName>
        <fullName evidence="8">Glutamate 5-kinase</fullName>
        <ecNumber evidence="8">2.7.2.11</ecNumber>
    </recommendedName>
    <alternativeName>
        <fullName evidence="8">Gamma-glutamyl kinase</fullName>
        <shortName evidence="8">GK</shortName>
    </alternativeName>
</protein>
<dbReference type="InterPro" id="IPR015947">
    <property type="entry name" value="PUA-like_sf"/>
</dbReference>
<dbReference type="RefSeq" id="WP_025513932.1">
    <property type="nucleotide sequence ID" value="NZ_CP016340.1"/>
</dbReference>
<proteinExistence type="inferred from homology"/>
<evidence type="ECO:0000256" key="2">
    <source>
        <dbReference type="ARBA" id="ARBA00022605"/>
    </source>
</evidence>
<dbReference type="PANTHER" id="PTHR43654:SF1">
    <property type="entry name" value="ISOPENTENYL PHOSPHATE KINASE"/>
    <property type="match status" value="1"/>
</dbReference>
<dbReference type="Gene3D" id="3.40.1160.10">
    <property type="entry name" value="Acetylglutamate kinase-like"/>
    <property type="match status" value="1"/>
</dbReference>
<dbReference type="AlphaFoldDB" id="A0A157RD14"/>
<dbReference type="EMBL" id="LT546645">
    <property type="protein sequence ID" value="SAI68761.1"/>
    <property type="molecule type" value="Genomic_DNA"/>
</dbReference>
<sequence length="379" mass="40256">MTAPDTPVSAVASANRLVAKVGSSLVTNEGRGLDRNAVAHWADQIAALRKQGRQVVLVSSGAIAEGMARLGWRKRPSVMHELQAAAAVGQMGLCQAYEAAFAEHGLRTAQILLTHEDLADRHRYLNARSTLFALLRLGVVPIVNENDTVVTDEIRLGDNDTLGALVTNLIEADTLIILTDQRGLYDSDPRKNPDARFVSHAQAGDPALEAMAGGAGSGIGTGGMLTKILAAKRAAHSGADTVIASGREANVLTRLAQGECIGTELKASMAVWSARKQWMADHLRLRGSVVLDDGAIQALLHEGKSLLPVGVTAVQGDFERGDVVACLDAAGRECARGLINYSSSDTRRIMRHPSSQIASLLGSMTDPELMHRDNLVITE</sequence>
<dbReference type="GO" id="GO:0005829">
    <property type="term" value="C:cytosol"/>
    <property type="evidence" value="ECO:0007669"/>
    <property type="project" value="TreeGrafter"/>
</dbReference>
<evidence type="ECO:0000256" key="3">
    <source>
        <dbReference type="ARBA" id="ARBA00022650"/>
    </source>
</evidence>
<dbReference type="EC" id="2.7.2.11" evidence="8"/>
<dbReference type="InterPro" id="IPR036393">
    <property type="entry name" value="AceGlu_kinase-like_sf"/>
</dbReference>
<dbReference type="GO" id="GO:0004349">
    <property type="term" value="F:glutamate 5-kinase activity"/>
    <property type="evidence" value="ECO:0007669"/>
    <property type="project" value="UniProtKB-UniRule"/>
</dbReference>
<dbReference type="GO" id="GO:0055129">
    <property type="term" value="P:L-proline biosynthetic process"/>
    <property type="evidence" value="ECO:0007669"/>
    <property type="project" value="UniProtKB-UniRule"/>
</dbReference>
<dbReference type="OrthoDB" id="9804434at2"/>
<gene>
    <name evidence="8 10" type="primary">proB</name>
    <name evidence="10" type="ORF">SAMEA3906487_01494</name>
</gene>
<dbReference type="InterPro" id="IPR005715">
    <property type="entry name" value="Glu_5kinase/COase_Synthase"/>
</dbReference>
<dbReference type="CDD" id="cd21157">
    <property type="entry name" value="PUA_G5K"/>
    <property type="match status" value="1"/>
</dbReference>
<feature type="binding site" evidence="8">
    <location>
        <position position="60"/>
    </location>
    <ligand>
        <name>substrate</name>
    </ligand>
</feature>
<dbReference type="InterPro" id="IPR001048">
    <property type="entry name" value="Asp/Glu/Uridylate_kinase"/>
</dbReference>
<evidence type="ECO:0000256" key="6">
    <source>
        <dbReference type="ARBA" id="ARBA00022777"/>
    </source>
</evidence>
<dbReference type="PIRSF" id="PIRSF000729">
    <property type="entry name" value="GK"/>
    <property type="match status" value="1"/>
</dbReference>
<dbReference type="HAMAP" id="MF_00456">
    <property type="entry name" value="ProB"/>
    <property type="match status" value="1"/>
</dbReference>
<dbReference type="GO" id="GO:0003723">
    <property type="term" value="F:RNA binding"/>
    <property type="evidence" value="ECO:0007669"/>
    <property type="project" value="InterPro"/>
</dbReference>
<comment type="catalytic activity">
    <reaction evidence="8">
        <text>L-glutamate + ATP = L-glutamyl 5-phosphate + ADP</text>
        <dbReference type="Rhea" id="RHEA:14877"/>
        <dbReference type="ChEBI" id="CHEBI:29985"/>
        <dbReference type="ChEBI" id="CHEBI:30616"/>
        <dbReference type="ChEBI" id="CHEBI:58274"/>
        <dbReference type="ChEBI" id="CHEBI:456216"/>
        <dbReference type="EC" id="2.7.2.11"/>
    </reaction>
</comment>
<dbReference type="InterPro" id="IPR001057">
    <property type="entry name" value="Glu/AcGlu_kinase"/>
</dbReference>
<evidence type="ECO:0000313" key="10">
    <source>
        <dbReference type="EMBL" id="SAI68761.1"/>
    </source>
</evidence>
<evidence type="ECO:0000313" key="11">
    <source>
        <dbReference type="Proteomes" id="UP000076825"/>
    </source>
</evidence>
<name>A0A157RD14_9BORD</name>
<keyword evidence="7 8" id="KW-0067">ATP-binding</keyword>
<dbReference type="InterPro" id="IPR036974">
    <property type="entry name" value="PUA_sf"/>
</dbReference>
<dbReference type="PROSITE" id="PS00902">
    <property type="entry name" value="GLUTAMATE_5_KINASE"/>
    <property type="match status" value="1"/>
</dbReference>
<dbReference type="InterPro" id="IPR011529">
    <property type="entry name" value="Glu_5kinase"/>
</dbReference>
<organism evidence="10 11">
    <name type="scientific">Bordetella trematum</name>
    <dbReference type="NCBI Taxonomy" id="123899"/>
    <lineage>
        <taxon>Bacteria</taxon>
        <taxon>Pseudomonadati</taxon>
        <taxon>Pseudomonadota</taxon>
        <taxon>Betaproteobacteria</taxon>
        <taxon>Burkholderiales</taxon>
        <taxon>Alcaligenaceae</taxon>
        <taxon>Bordetella</taxon>
    </lineage>
</organism>
<dbReference type="CDD" id="cd04242">
    <property type="entry name" value="AAK_G5K_ProB"/>
    <property type="match status" value="1"/>
</dbReference>
<keyword evidence="2 8" id="KW-0028">Amino-acid biosynthesis</keyword>
<dbReference type="GO" id="GO:0005524">
    <property type="term" value="F:ATP binding"/>
    <property type="evidence" value="ECO:0007669"/>
    <property type="project" value="UniProtKB-KW"/>
</dbReference>
<comment type="function">
    <text evidence="8">Catalyzes the transfer of a phosphate group to glutamate to form L-glutamate 5-phosphate.</text>
</comment>
<reference evidence="10 11" key="1">
    <citation type="submission" date="2016-04" db="EMBL/GenBank/DDBJ databases">
        <authorList>
            <consortium name="Pathogen Informatics"/>
        </authorList>
    </citation>
    <scope>NUCLEOTIDE SEQUENCE [LARGE SCALE GENOMIC DNA]</scope>
    <source>
        <strain evidence="10 11">H044680328</strain>
    </source>
</reference>
<dbReference type="NCBIfam" id="TIGR01027">
    <property type="entry name" value="proB"/>
    <property type="match status" value="1"/>
</dbReference>
<dbReference type="STRING" id="123899.SAMEA3906487_01494"/>
<keyword evidence="3 8" id="KW-0641">Proline biosynthesis</keyword>
<dbReference type="Pfam" id="PF00696">
    <property type="entry name" value="AA_kinase"/>
    <property type="match status" value="1"/>
</dbReference>
<dbReference type="PROSITE" id="PS50890">
    <property type="entry name" value="PUA"/>
    <property type="match status" value="1"/>
</dbReference>
<dbReference type="SUPFAM" id="SSF53633">
    <property type="entry name" value="Carbamate kinase-like"/>
    <property type="match status" value="1"/>
</dbReference>
<comment type="similarity">
    <text evidence="8">Belongs to the glutamate 5-kinase family.</text>
</comment>
<dbReference type="Pfam" id="PF01472">
    <property type="entry name" value="PUA"/>
    <property type="match status" value="1"/>
</dbReference>
<dbReference type="Gene3D" id="2.30.130.10">
    <property type="entry name" value="PUA domain"/>
    <property type="match status" value="1"/>
</dbReference>
<dbReference type="SMART" id="SM00359">
    <property type="entry name" value="PUA"/>
    <property type="match status" value="1"/>
</dbReference>
<evidence type="ECO:0000256" key="8">
    <source>
        <dbReference type="HAMAP-Rule" id="MF_00456"/>
    </source>
</evidence>
<feature type="binding site" evidence="8">
    <location>
        <begin position="221"/>
        <end position="227"/>
    </location>
    <ligand>
        <name>ATP</name>
        <dbReference type="ChEBI" id="CHEBI:30616"/>
    </ligand>
</feature>
<dbReference type="Proteomes" id="UP000076825">
    <property type="component" value="Chromosome 1"/>
</dbReference>
<dbReference type="InterPro" id="IPR041739">
    <property type="entry name" value="G5K_ProB"/>
</dbReference>
<feature type="binding site" evidence="8">
    <location>
        <position position="20"/>
    </location>
    <ligand>
        <name>ATP</name>
        <dbReference type="ChEBI" id="CHEBI:30616"/>
    </ligand>
</feature>
<evidence type="ECO:0000256" key="7">
    <source>
        <dbReference type="ARBA" id="ARBA00022840"/>
    </source>
</evidence>
<keyword evidence="4 8" id="KW-0808">Transferase</keyword>
<feature type="domain" description="PUA" evidence="9">
    <location>
        <begin position="287"/>
        <end position="370"/>
    </location>
</feature>
<dbReference type="SUPFAM" id="SSF88697">
    <property type="entry name" value="PUA domain-like"/>
    <property type="match status" value="1"/>
</dbReference>
<evidence type="ECO:0000256" key="5">
    <source>
        <dbReference type="ARBA" id="ARBA00022741"/>
    </source>
</evidence>
<dbReference type="InterPro" id="IPR002478">
    <property type="entry name" value="PUA"/>
</dbReference>
<dbReference type="FunFam" id="3.40.1160.10:FF:000018">
    <property type="entry name" value="Glutamate 5-kinase"/>
    <property type="match status" value="1"/>
</dbReference>
<keyword evidence="11" id="KW-1185">Reference proteome</keyword>
<comment type="pathway">
    <text evidence="8">Amino-acid biosynthesis; L-proline biosynthesis; L-glutamate 5-semialdehyde from L-glutamate: step 1/2.</text>
</comment>
<dbReference type="PATRIC" id="fig|123899.6.peg.1474"/>
<keyword evidence="6 8" id="KW-0418">Kinase</keyword>
<comment type="subcellular location">
    <subcellularLocation>
        <location evidence="8">Cytoplasm</location>
    </subcellularLocation>
</comment>